<proteinExistence type="predicted"/>
<evidence type="ECO:0000313" key="2">
    <source>
        <dbReference type="Proteomes" id="UP000582981"/>
    </source>
</evidence>
<sequence length="111" mass="11993">MFKITPNPPLSTSAETIDSQAADRAFAHYDLGPHQRPKSPCAYPMLPSKSREEALVNAYAVLQSAAATAYEHADNQSGSNRQVAMGVVHLIELAQRWVDSVLDEQAGAVTN</sequence>
<evidence type="ECO:0008006" key="3">
    <source>
        <dbReference type="Google" id="ProtNLM"/>
    </source>
</evidence>
<dbReference type="RefSeq" id="WP_177143983.1">
    <property type="nucleotide sequence ID" value="NZ_JACAPU010000013.1"/>
</dbReference>
<gene>
    <name evidence="1" type="ORF">HX829_10020</name>
</gene>
<evidence type="ECO:0000313" key="1">
    <source>
        <dbReference type="EMBL" id="NWB46833.1"/>
    </source>
</evidence>
<dbReference type="Proteomes" id="UP000582981">
    <property type="component" value="Unassembled WGS sequence"/>
</dbReference>
<accession>A0A7Y7WCG5</accession>
<organism evidence="1 2">
    <name type="scientific">Pseudomonas gingeri</name>
    <dbReference type="NCBI Taxonomy" id="117681"/>
    <lineage>
        <taxon>Bacteria</taxon>
        <taxon>Pseudomonadati</taxon>
        <taxon>Pseudomonadota</taxon>
        <taxon>Gammaproteobacteria</taxon>
        <taxon>Pseudomonadales</taxon>
        <taxon>Pseudomonadaceae</taxon>
        <taxon>Pseudomonas</taxon>
    </lineage>
</organism>
<reference evidence="1 2" key="1">
    <citation type="submission" date="2020-04" db="EMBL/GenBank/DDBJ databases">
        <title>Molecular characterization of pseudomonads from Agaricus bisporus reveal novel blotch 2 pathogens in Western Europe.</title>
        <authorList>
            <person name="Taparia T."/>
            <person name="Krijger M."/>
            <person name="Haynes E."/>
            <person name="Elpinstone J.G."/>
            <person name="Noble R."/>
            <person name="Van Der Wolf J."/>
        </authorList>
    </citation>
    <scope>NUCLEOTIDE SEQUENCE [LARGE SCALE GENOMIC DNA]</scope>
    <source>
        <strain evidence="1 2">F1001</strain>
    </source>
</reference>
<name>A0A7Y7WCG5_9PSED</name>
<protein>
    <recommendedName>
        <fullName evidence="3">DUF3077 domain-containing protein</fullName>
    </recommendedName>
</protein>
<dbReference type="EMBL" id="JACAPU010000013">
    <property type="protein sequence ID" value="NWB46833.1"/>
    <property type="molecule type" value="Genomic_DNA"/>
</dbReference>
<dbReference type="Pfam" id="PF19619">
    <property type="entry name" value="DUF6124"/>
    <property type="match status" value="1"/>
</dbReference>
<dbReference type="AlphaFoldDB" id="A0A7Y7WCG5"/>
<comment type="caution">
    <text evidence="1">The sequence shown here is derived from an EMBL/GenBank/DDBJ whole genome shotgun (WGS) entry which is preliminary data.</text>
</comment>